<gene>
    <name evidence="6" type="ORF">O3M35_008257</name>
</gene>
<dbReference type="GO" id="GO:0021556">
    <property type="term" value="P:central nervous system formation"/>
    <property type="evidence" value="ECO:0007669"/>
    <property type="project" value="TreeGrafter"/>
</dbReference>
<dbReference type="EMBL" id="JAPXFL010000005">
    <property type="protein sequence ID" value="KAK9506297.1"/>
    <property type="molecule type" value="Genomic_DNA"/>
</dbReference>
<name>A0AAW1D739_9HEMI</name>
<organism evidence="6 7">
    <name type="scientific">Rhynocoris fuscipes</name>
    <dbReference type="NCBI Taxonomy" id="488301"/>
    <lineage>
        <taxon>Eukaryota</taxon>
        <taxon>Metazoa</taxon>
        <taxon>Ecdysozoa</taxon>
        <taxon>Arthropoda</taxon>
        <taxon>Hexapoda</taxon>
        <taxon>Insecta</taxon>
        <taxon>Pterygota</taxon>
        <taxon>Neoptera</taxon>
        <taxon>Paraneoptera</taxon>
        <taxon>Hemiptera</taxon>
        <taxon>Heteroptera</taxon>
        <taxon>Panheteroptera</taxon>
        <taxon>Cimicomorpha</taxon>
        <taxon>Reduviidae</taxon>
        <taxon>Harpactorinae</taxon>
        <taxon>Harpactorini</taxon>
        <taxon>Rhynocoris</taxon>
    </lineage>
</organism>
<dbReference type="PANTHER" id="PTHR23199:SF12">
    <property type="entry name" value="NEUROTROPHIN 1-RELATED"/>
    <property type="match status" value="1"/>
</dbReference>
<accession>A0AAW1D739</accession>
<protein>
    <recommendedName>
        <fullName evidence="5">Spaetzle domain-containing protein</fullName>
    </recommendedName>
</protein>
<dbReference type="Pfam" id="PF16077">
    <property type="entry name" value="Spaetzle"/>
    <property type="match status" value="1"/>
</dbReference>
<sequence length="262" mass="29678">MGYYPEFLGLLILVSSVNLMPTKEAGTDVIGSRIGYRKGRRLYSDAWNEPRNYSRSTSSEGTEIIFPDDDRPILVDKFVPPFGKKPPECAKGSTFCENVDHYPSQYIENVLQETGIQFKGMFGNDIVRDYTSLLHRIDVKEEHTLCPSVENVVYPKTAKNKEDQWLFVVNQGQYRQGVRVETCKSPDNSESCAFTEGFPLGYKTTCRQKYIYRRLIALNADGKTITDTFQLPSCCACIVTNDALRNRSGNYARSQSNVTNVN</sequence>
<keyword evidence="3" id="KW-0325">Glycoprotein</keyword>
<evidence type="ECO:0000256" key="4">
    <source>
        <dbReference type="SAM" id="SignalP"/>
    </source>
</evidence>
<feature type="chain" id="PRO_5043889507" description="Spaetzle domain-containing protein" evidence="4">
    <location>
        <begin position="20"/>
        <end position="262"/>
    </location>
</feature>
<keyword evidence="1 4" id="KW-0732">Signal</keyword>
<dbReference type="GO" id="GO:0005615">
    <property type="term" value="C:extracellular space"/>
    <property type="evidence" value="ECO:0007669"/>
    <property type="project" value="UniProtKB-ARBA"/>
</dbReference>
<dbReference type="GO" id="GO:0008083">
    <property type="term" value="F:growth factor activity"/>
    <property type="evidence" value="ECO:0007669"/>
    <property type="project" value="TreeGrafter"/>
</dbReference>
<evidence type="ECO:0000256" key="3">
    <source>
        <dbReference type="ARBA" id="ARBA00023180"/>
    </source>
</evidence>
<dbReference type="Gene3D" id="2.10.90.10">
    <property type="entry name" value="Cystine-knot cytokines"/>
    <property type="match status" value="1"/>
</dbReference>
<dbReference type="InterPro" id="IPR032104">
    <property type="entry name" value="Spaetzle"/>
</dbReference>
<proteinExistence type="predicted"/>
<evidence type="ECO:0000256" key="2">
    <source>
        <dbReference type="ARBA" id="ARBA00023157"/>
    </source>
</evidence>
<dbReference type="SUPFAM" id="SSF57501">
    <property type="entry name" value="Cystine-knot cytokines"/>
    <property type="match status" value="1"/>
</dbReference>
<feature type="signal peptide" evidence="4">
    <location>
        <begin position="1"/>
        <end position="19"/>
    </location>
</feature>
<dbReference type="GO" id="GO:0005121">
    <property type="term" value="F:Toll binding"/>
    <property type="evidence" value="ECO:0007669"/>
    <property type="project" value="TreeGrafter"/>
</dbReference>
<dbReference type="InterPro" id="IPR052444">
    <property type="entry name" value="Spz/Toll_ligand-like"/>
</dbReference>
<feature type="domain" description="Spaetzle" evidence="5">
    <location>
        <begin position="144"/>
        <end position="239"/>
    </location>
</feature>
<keyword evidence="2" id="KW-1015">Disulfide bond</keyword>
<dbReference type="AlphaFoldDB" id="A0AAW1D739"/>
<dbReference type="PANTHER" id="PTHR23199">
    <property type="entry name" value="NEUROTROPHIN 1-RELATED"/>
    <property type="match status" value="1"/>
</dbReference>
<evidence type="ECO:0000313" key="6">
    <source>
        <dbReference type="EMBL" id="KAK9506297.1"/>
    </source>
</evidence>
<keyword evidence="7" id="KW-1185">Reference proteome</keyword>
<reference evidence="6 7" key="1">
    <citation type="submission" date="2022-12" db="EMBL/GenBank/DDBJ databases">
        <title>Chromosome-level genome assembly of true bugs.</title>
        <authorList>
            <person name="Ma L."/>
            <person name="Li H."/>
        </authorList>
    </citation>
    <scope>NUCLEOTIDE SEQUENCE [LARGE SCALE GENOMIC DNA]</scope>
    <source>
        <strain evidence="6">Lab_2022b</strain>
    </source>
</reference>
<dbReference type="Proteomes" id="UP001461498">
    <property type="component" value="Unassembled WGS sequence"/>
</dbReference>
<dbReference type="FunFam" id="2.10.90.10:FF:000056">
    <property type="entry name" value="Protein spaetzle"/>
    <property type="match status" value="1"/>
</dbReference>
<evidence type="ECO:0000313" key="7">
    <source>
        <dbReference type="Proteomes" id="UP001461498"/>
    </source>
</evidence>
<comment type="caution">
    <text evidence="6">The sequence shown here is derived from an EMBL/GenBank/DDBJ whole genome shotgun (WGS) entry which is preliminary data.</text>
</comment>
<evidence type="ECO:0000256" key="1">
    <source>
        <dbReference type="ARBA" id="ARBA00022729"/>
    </source>
</evidence>
<dbReference type="GO" id="GO:0045087">
    <property type="term" value="P:innate immune response"/>
    <property type="evidence" value="ECO:0007669"/>
    <property type="project" value="TreeGrafter"/>
</dbReference>
<evidence type="ECO:0000259" key="5">
    <source>
        <dbReference type="Pfam" id="PF16077"/>
    </source>
</evidence>
<dbReference type="InterPro" id="IPR029034">
    <property type="entry name" value="Cystine-knot_cytokine"/>
</dbReference>